<dbReference type="Pfam" id="PF17243">
    <property type="entry name" value="POTRA_TamA_1"/>
    <property type="match status" value="1"/>
</dbReference>
<evidence type="ECO:0000256" key="7">
    <source>
        <dbReference type="ARBA" id="ARBA00023136"/>
    </source>
</evidence>
<comment type="subcellular location">
    <subcellularLocation>
        <location evidence="1">Cell outer membrane</location>
    </subcellularLocation>
</comment>
<keyword evidence="7" id="KW-0472">Membrane</keyword>
<gene>
    <name evidence="14" type="ORF">HRUBRA_01154</name>
</gene>
<keyword evidence="8" id="KW-0998">Cell outer membrane</keyword>
<protein>
    <recommendedName>
        <fullName evidence="3">Translocation and assembly module subunit TamA</fullName>
    </recommendedName>
    <alternativeName>
        <fullName evidence="9">Autotransporter assembly factor TamA</fullName>
    </alternativeName>
</protein>
<dbReference type="GO" id="GO:0009279">
    <property type="term" value="C:cell outer membrane"/>
    <property type="evidence" value="ECO:0007669"/>
    <property type="project" value="UniProtKB-SubCell"/>
</dbReference>
<dbReference type="GO" id="GO:0097347">
    <property type="term" value="C:TAM protein secretion complex"/>
    <property type="evidence" value="ECO:0007669"/>
    <property type="project" value="TreeGrafter"/>
</dbReference>
<evidence type="ECO:0000256" key="10">
    <source>
        <dbReference type="ARBA" id="ARBA00093548"/>
    </source>
</evidence>
<dbReference type="Gene3D" id="2.40.160.50">
    <property type="entry name" value="membrane protein fhac: a member of the omp85/tpsb transporter family"/>
    <property type="match status" value="1"/>
</dbReference>
<evidence type="ECO:0000259" key="12">
    <source>
        <dbReference type="Pfam" id="PF01103"/>
    </source>
</evidence>
<keyword evidence="15" id="KW-1185">Reference proteome</keyword>
<sequence length="590" mass="63508">MPDVIVRALVLALALAGAPAHALDYRITGVNGALRDNVRAYLGAPPKEGAAVARALEGARSRTVEALQALGHYRPSIELHYLGADGQPLGVGAAPAEVARLEVHIDAGERVHLGEVQLLLTGDASDDEALMRVVEGTSLVPGTPLDHGQYTAFKRELQTLARARGYLDGRFEAHSLRVDPSEGLAEVTLHFASGARYRFGAISHNEDRLDRARFEALLPFASGDAYDEGKLQELGSRLRATGLFGGVSVVPQPERTSGQRVPVQVELVPAPRHSLELGVGFSTDTRGRLSALWRSPRLNKAGHSQETRLRWSPVNPAGSTVYRIPLGARLRDSVQLRASLEDNRYGDLDSRQGVAGVRYERAREVWITSVGVRALHEDWSVLQETFAADYLLPGLTLSRRSRQGSVVDPTSGLSQFYSVEAASEDIGSASDLLRLYGNWRWIGSPGGPHRLVGRLELGALLGSSEPPLALPPSLGFFAGGDQSVRGYDYQSIGQEVVLLRSAGPVSVTAGGDRLVTGSLEYQRYLSDSWRVALFADAGDAFLDDNPDLKVGAGVGIHFLTPVGALKFEVANSVSEANPDWRIHINIGAEL</sequence>
<dbReference type="PANTHER" id="PTHR12815">
    <property type="entry name" value="SORTING AND ASSEMBLY MACHINERY SAMM50 PROTEIN FAMILY MEMBER"/>
    <property type="match status" value="1"/>
</dbReference>
<dbReference type="Pfam" id="PF01103">
    <property type="entry name" value="Omp85"/>
    <property type="match status" value="1"/>
</dbReference>
<dbReference type="Proteomes" id="UP000029640">
    <property type="component" value="Unassembled WGS sequence"/>
</dbReference>
<comment type="caution">
    <text evidence="14">The sequence shown here is derived from an EMBL/GenBank/DDBJ whole genome shotgun (WGS) entry which is preliminary data.</text>
</comment>
<evidence type="ECO:0000256" key="5">
    <source>
        <dbReference type="ARBA" id="ARBA00022692"/>
    </source>
</evidence>
<comment type="subunit">
    <text evidence="10">Interacts with TamB to form the translocation and assembly module (TAM).</text>
</comment>
<dbReference type="RefSeq" id="WP_052094436.1">
    <property type="nucleotide sequence ID" value="NZ_KN234754.1"/>
</dbReference>
<dbReference type="InterPro" id="IPR000184">
    <property type="entry name" value="Bac_surfAg_D15"/>
</dbReference>
<dbReference type="PATRIC" id="fig|1265313.6.peg.1138"/>
<dbReference type="eggNOG" id="COG0729">
    <property type="taxonomic scope" value="Bacteria"/>
</dbReference>
<organism evidence="14 15">
    <name type="scientific">Pseudohaliea rubra DSM 19751</name>
    <dbReference type="NCBI Taxonomy" id="1265313"/>
    <lineage>
        <taxon>Bacteria</taxon>
        <taxon>Pseudomonadati</taxon>
        <taxon>Pseudomonadota</taxon>
        <taxon>Gammaproteobacteria</taxon>
        <taxon>Cellvibrionales</taxon>
        <taxon>Halieaceae</taxon>
        <taxon>Pseudohaliea</taxon>
    </lineage>
</organism>
<proteinExistence type="inferred from homology"/>
<evidence type="ECO:0000256" key="8">
    <source>
        <dbReference type="ARBA" id="ARBA00023237"/>
    </source>
</evidence>
<dbReference type="OrthoDB" id="9803054at2"/>
<evidence type="ECO:0000256" key="11">
    <source>
        <dbReference type="SAM" id="SignalP"/>
    </source>
</evidence>
<evidence type="ECO:0000256" key="3">
    <source>
        <dbReference type="ARBA" id="ARBA00015419"/>
    </source>
</evidence>
<evidence type="ECO:0000256" key="1">
    <source>
        <dbReference type="ARBA" id="ARBA00004442"/>
    </source>
</evidence>
<dbReference type="STRING" id="1265313.HRUBRA_01154"/>
<keyword evidence="4" id="KW-1134">Transmembrane beta strand</keyword>
<accession>A0A095VSE6</accession>
<reference evidence="14 15" key="1">
    <citation type="journal article" date="2014" name="Genome Announc.">
        <title>Genome Sequence of Gammaproteobacterial Pseudohaliea rubra Type Strain DSM 19751, Isolated from Coastal Seawater of the Mediterranean Sea.</title>
        <authorList>
            <person name="Spring S."/>
            <person name="Fiebig A."/>
            <person name="Riedel T."/>
            <person name="Goker M."/>
            <person name="Klenk H.P."/>
        </authorList>
    </citation>
    <scope>NUCLEOTIDE SEQUENCE [LARGE SCALE GENOMIC DNA]</scope>
    <source>
        <strain evidence="14 15">DSM 19751</strain>
    </source>
</reference>
<feature type="domain" description="Bacterial surface antigen (D15)" evidence="12">
    <location>
        <begin position="384"/>
        <end position="587"/>
    </location>
</feature>
<keyword evidence="6 11" id="KW-0732">Signal</keyword>
<evidence type="ECO:0000256" key="4">
    <source>
        <dbReference type="ARBA" id="ARBA00022452"/>
    </source>
</evidence>
<feature type="chain" id="PRO_5001911069" description="Translocation and assembly module subunit TamA" evidence="11">
    <location>
        <begin position="23"/>
        <end position="590"/>
    </location>
</feature>
<evidence type="ECO:0000256" key="2">
    <source>
        <dbReference type="ARBA" id="ARBA00010248"/>
    </source>
</evidence>
<dbReference type="AlphaFoldDB" id="A0A095VSE6"/>
<dbReference type="InterPro" id="IPR039910">
    <property type="entry name" value="D15-like"/>
</dbReference>
<dbReference type="InterPro" id="IPR035243">
    <property type="entry name" value="TamA_POTRA_Dom_1"/>
</dbReference>
<name>A0A095VSE6_9GAMM</name>
<dbReference type="HOGENOM" id="CLU_018618_1_0_6"/>
<feature type="signal peptide" evidence="11">
    <location>
        <begin position="1"/>
        <end position="22"/>
    </location>
</feature>
<evidence type="ECO:0000313" key="15">
    <source>
        <dbReference type="Proteomes" id="UP000029640"/>
    </source>
</evidence>
<dbReference type="EMBL" id="AUVB01000031">
    <property type="protein sequence ID" value="KGE04290.1"/>
    <property type="molecule type" value="Genomic_DNA"/>
</dbReference>
<evidence type="ECO:0000256" key="9">
    <source>
        <dbReference type="ARBA" id="ARBA00033063"/>
    </source>
</evidence>
<feature type="domain" description="TamA POTRA" evidence="13">
    <location>
        <begin position="25"/>
        <end position="81"/>
    </location>
</feature>
<evidence type="ECO:0000256" key="6">
    <source>
        <dbReference type="ARBA" id="ARBA00022729"/>
    </source>
</evidence>
<keyword evidence="5" id="KW-0812">Transmembrane</keyword>
<dbReference type="Gene3D" id="3.10.20.310">
    <property type="entry name" value="membrane protein fhac"/>
    <property type="match status" value="3"/>
</dbReference>
<comment type="similarity">
    <text evidence="2">Belongs to the TamA family.</text>
</comment>
<dbReference type="PANTHER" id="PTHR12815:SF47">
    <property type="entry name" value="TRANSLOCATION AND ASSEMBLY MODULE SUBUNIT TAMA"/>
    <property type="match status" value="1"/>
</dbReference>
<evidence type="ECO:0000259" key="13">
    <source>
        <dbReference type="Pfam" id="PF17243"/>
    </source>
</evidence>
<dbReference type="GO" id="GO:0009306">
    <property type="term" value="P:protein secretion"/>
    <property type="evidence" value="ECO:0007669"/>
    <property type="project" value="TreeGrafter"/>
</dbReference>
<evidence type="ECO:0000313" key="14">
    <source>
        <dbReference type="EMBL" id="KGE04290.1"/>
    </source>
</evidence>